<dbReference type="AlphaFoldDB" id="A0A6G0W1F4"/>
<sequence length="254" mass="29717">MKKYNIQFLTTDFTTFSKKTVQQRPTGKVPGIPPAQSAPDQKKVYGVYHRIPSTTALIKTDFGVLNLFMYRRILYDDDSKNDDEVIGMQLRPRIFYDRINYLELYDDHDFINRFRLSKATFNTILRLIENEISPSSTRNALLIINLFCGWFPMEYPWYIIKVKNAIYCHNYCSLGKSIVEEYLQHNKQDLLYAYKISERHLNVTGFQRQNVKLAAQLFSNSLANAIMYCGQKEIIRKNNCNEAASTYTAIQRLV</sequence>
<evidence type="ECO:0000313" key="2">
    <source>
        <dbReference type="EMBL" id="KAF0716206.1"/>
    </source>
</evidence>
<organism evidence="2 3">
    <name type="scientific">Aphis craccivora</name>
    <name type="common">Cowpea aphid</name>
    <dbReference type="NCBI Taxonomy" id="307492"/>
    <lineage>
        <taxon>Eukaryota</taxon>
        <taxon>Metazoa</taxon>
        <taxon>Ecdysozoa</taxon>
        <taxon>Arthropoda</taxon>
        <taxon>Hexapoda</taxon>
        <taxon>Insecta</taxon>
        <taxon>Pterygota</taxon>
        <taxon>Neoptera</taxon>
        <taxon>Paraneoptera</taxon>
        <taxon>Hemiptera</taxon>
        <taxon>Sternorrhyncha</taxon>
        <taxon>Aphidomorpha</taxon>
        <taxon>Aphidoidea</taxon>
        <taxon>Aphididae</taxon>
        <taxon>Aphidini</taxon>
        <taxon>Aphis</taxon>
        <taxon>Aphis</taxon>
    </lineage>
</organism>
<dbReference type="EMBL" id="VUJU01010031">
    <property type="protein sequence ID" value="KAF0716206.1"/>
    <property type="molecule type" value="Genomic_DNA"/>
</dbReference>
<keyword evidence="3" id="KW-1185">Reference proteome</keyword>
<evidence type="ECO:0000313" key="3">
    <source>
        <dbReference type="Proteomes" id="UP000478052"/>
    </source>
</evidence>
<comment type="caution">
    <text evidence="2">The sequence shown here is derived from an EMBL/GenBank/DDBJ whole genome shotgun (WGS) entry which is preliminary data.</text>
</comment>
<evidence type="ECO:0000259" key="1">
    <source>
        <dbReference type="Pfam" id="PF21788"/>
    </source>
</evidence>
<dbReference type="Pfam" id="PF21788">
    <property type="entry name" value="TNP-like_GBD"/>
    <property type="match status" value="1"/>
</dbReference>
<dbReference type="InterPro" id="IPR048366">
    <property type="entry name" value="TNP-like_GBD"/>
</dbReference>
<protein>
    <submittedName>
        <fullName evidence="2">Putative nuclease HARBI1</fullName>
    </submittedName>
</protein>
<reference evidence="2 3" key="1">
    <citation type="submission" date="2019-08" db="EMBL/GenBank/DDBJ databases">
        <title>Whole genome of Aphis craccivora.</title>
        <authorList>
            <person name="Voronova N.V."/>
            <person name="Shulinski R.S."/>
            <person name="Bandarenka Y.V."/>
            <person name="Zhorov D.G."/>
            <person name="Warner D."/>
        </authorList>
    </citation>
    <scope>NUCLEOTIDE SEQUENCE [LARGE SCALE GENOMIC DNA]</scope>
    <source>
        <strain evidence="2">180601</strain>
        <tissue evidence="2">Whole Body</tissue>
    </source>
</reference>
<proteinExistence type="predicted"/>
<dbReference type="Proteomes" id="UP000478052">
    <property type="component" value="Unassembled WGS sequence"/>
</dbReference>
<feature type="domain" description="Transposable element P transposase-like GTP-binding insertion" evidence="1">
    <location>
        <begin position="181"/>
        <end position="244"/>
    </location>
</feature>
<name>A0A6G0W1F4_APHCR</name>
<accession>A0A6G0W1F4</accession>
<dbReference type="OrthoDB" id="6627680at2759"/>
<gene>
    <name evidence="2" type="ORF">FWK35_00018560</name>
</gene>